<evidence type="ECO:0000256" key="5">
    <source>
        <dbReference type="ARBA" id="ARBA00023175"/>
    </source>
</evidence>
<evidence type="ECO:0000256" key="6">
    <source>
        <dbReference type="PROSITE-ProRule" id="PRU00283"/>
    </source>
</evidence>
<feature type="region of interest" description="Disordered" evidence="9">
    <location>
        <begin position="38"/>
        <end position="68"/>
    </location>
</feature>
<evidence type="ECO:0000313" key="12">
    <source>
        <dbReference type="Proteomes" id="UP001497522"/>
    </source>
</evidence>
<dbReference type="Pfam" id="PF00225">
    <property type="entry name" value="Kinesin"/>
    <property type="match status" value="1"/>
</dbReference>
<dbReference type="InterPro" id="IPR001752">
    <property type="entry name" value="Kinesin_motor_dom"/>
</dbReference>
<evidence type="ECO:0000313" key="11">
    <source>
        <dbReference type="EMBL" id="CAK9858033.1"/>
    </source>
</evidence>
<dbReference type="PRINTS" id="PR00380">
    <property type="entry name" value="KINESINHEAVY"/>
</dbReference>
<keyword evidence="3 6" id="KW-0067">ATP-binding</keyword>
<comment type="similarity">
    <text evidence="6 7">Belongs to the TRAFAC class myosin-kinesin ATPase superfamily. Kinesin family.</text>
</comment>
<proteinExistence type="inferred from homology"/>
<evidence type="ECO:0000256" key="1">
    <source>
        <dbReference type="ARBA" id="ARBA00022701"/>
    </source>
</evidence>
<reference evidence="11 12" key="1">
    <citation type="submission" date="2024-03" db="EMBL/GenBank/DDBJ databases">
        <authorList>
            <consortium name="ELIXIR-Norway"/>
            <consortium name="Elixir Norway"/>
        </authorList>
    </citation>
    <scope>NUCLEOTIDE SEQUENCE [LARGE SCALE GENOMIC DNA]</scope>
</reference>
<sequence>MAAALNGVVATASSMAANISLVPIDKLLLEQTLWQQQQQQQSGGGVSSGPKRRKGPKERGVQSMDSKVFPPMLSDKRSRIQVLPDETSERVRVTLRVRPPTRAEQKEEDGAPFIFLDKEKNTVILRRKGSFVDFTEFQFDAVMPATALQVDVYNTAARPVVLDVLNGYNGTIMAYGQTGAGKTYTLSDKLSTWGEITAVEGIIPRSAAEIFERADSDQDYEYHVSMSYIQIYMEQIQDLLRPESCNMQIREGDNGVYVSGIEEIQVKSVEDCMKLLILGDRNRCFAFTKLNAHSSRSHVIVILTVEKKAKYQTLEQKAELAERRRLSSCFLESERVLVGKLFLVDLAGSERLKRSGSEGLRASEAMSVNLSLTCLGKCISARADPNITHVPFRDSKLTRLLQESLGGNAKTSLVINIAPCSEYLQESLSSLHFGSRAMKVATRAIINVEEEFRVLTRNLQETLDLQDEKLQNLEASVLSKDEQLLQAQKSLAEKARQVELLREEQSRFNEKFMEQLRVKDESWKNRLENVRISTTDTHEKKIQYLQGELRKLKEAEIEDNEPGPLHVLSCGLAKDFAARIIQRAYRRRYLDKLHREKRKLEVVAGYQLMANSAARVFKGMKALDDIFTKRHSLRVYQ</sequence>
<dbReference type="Proteomes" id="UP001497522">
    <property type="component" value="Chromosome 1"/>
</dbReference>
<dbReference type="PROSITE" id="PS00411">
    <property type="entry name" value="KINESIN_MOTOR_1"/>
    <property type="match status" value="1"/>
</dbReference>
<dbReference type="PROSITE" id="PS50067">
    <property type="entry name" value="KINESIN_MOTOR_2"/>
    <property type="match status" value="1"/>
</dbReference>
<evidence type="ECO:0000256" key="3">
    <source>
        <dbReference type="ARBA" id="ARBA00022840"/>
    </source>
</evidence>
<evidence type="ECO:0000256" key="7">
    <source>
        <dbReference type="RuleBase" id="RU000394"/>
    </source>
</evidence>
<evidence type="ECO:0000259" key="10">
    <source>
        <dbReference type="PROSITE" id="PS50067"/>
    </source>
</evidence>
<keyword evidence="2 6" id="KW-0547">Nucleotide-binding</keyword>
<accession>A0ABP1A679</accession>
<feature type="coiled-coil region" evidence="8">
    <location>
        <begin position="456"/>
        <end position="511"/>
    </location>
</feature>
<evidence type="ECO:0000256" key="2">
    <source>
        <dbReference type="ARBA" id="ARBA00022741"/>
    </source>
</evidence>
<dbReference type="PANTHER" id="PTHR47968">
    <property type="entry name" value="CENTROMERE PROTEIN E"/>
    <property type="match status" value="1"/>
</dbReference>
<keyword evidence="5 6" id="KW-0505">Motor protein</keyword>
<dbReference type="SUPFAM" id="SSF52540">
    <property type="entry name" value="P-loop containing nucleoside triphosphate hydrolases"/>
    <property type="match status" value="1"/>
</dbReference>
<evidence type="ECO:0000256" key="4">
    <source>
        <dbReference type="ARBA" id="ARBA00023054"/>
    </source>
</evidence>
<dbReference type="PANTHER" id="PTHR47968:SF36">
    <property type="entry name" value="KINESIN HEAVY CHAIN ISOFORM X1"/>
    <property type="match status" value="1"/>
</dbReference>
<keyword evidence="4 8" id="KW-0175">Coiled coil</keyword>
<dbReference type="Gene3D" id="3.40.850.10">
    <property type="entry name" value="Kinesin motor domain"/>
    <property type="match status" value="1"/>
</dbReference>
<dbReference type="CDD" id="cd00106">
    <property type="entry name" value="KISc"/>
    <property type="match status" value="1"/>
</dbReference>
<keyword evidence="1 7" id="KW-0493">Microtubule</keyword>
<evidence type="ECO:0000256" key="9">
    <source>
        <dbReference type="SAM" id="MobiDB-lite"/>
    </source>
</evidence>
<dbReference type="InterPro" id="IPR036961">
    <property type="entry name" value="Kinesin_motor_dom_sf"/>
</dbReference>
<name>A0ABP1A679_9BRYO</name>
<organism evidence="11 12">
    <name type="scientific">Sphagnum jensenii</name>
    <dbReference type="NCBI Taxonomy" id="128206"/>
    <lineage>
        <taxon>Eukaryota</taxon>
        <taxon>Viridiplantae</taxon>
        <taxon>Streptophyta</taxon>
        <taxon>Embryophyta</taxon>
        <taxon>Bryophyta</taxon>
        <taxon>Sphagnophytina</taxon>
        <taxon>Sphagnopsida</taxon>
        <taxon>Sphagnales</taxon>
        <taxon>Sphagnaceae</taxon>
        <taxon>Sphagnum</taxon>
    </lineage>
</organism>
<evidence type="ECO:0000256" key="8">
    <source>
        <dbReference type="SAM" id="Coils"/>
    </source>
</evidence>
<dbReference type="InterPro" id="IPR019821">
    <property type="entry name" value="Kinesin_motor_CS"/>
</dbReference>
<keyword evidence="12" id="KW-1185">Reference proteome</keyword>
<dbReference type="SMART" id="SM00129">
    <property type="entry name" value="KISc"/>
    <property type="match status" value="1"/>
</dbReference>
<feature type="binding site" evidence="6">
    <location>
        <begin position="176"/>
        <end position="183"/>
    </location>
    <ligand>
        <name>ATP</name>
        <dbReference type="ChEBI" id="CHEBI:30616"/>
    </ligand>
</feature>
<dbReference type="InterPro" id="IPR027640">
    <property type="entry name" value="Kinesin-like_fam"/>
</dbReference>
<gene>
    <name evidence="11" type="ORF">CSSPJE1EN2_LOCUS1028</name>
</gene>
<dbReference type="InterPro" id="IPR027417">
    <property type="entry name" value="P-loop_NTPase"/>
</dbReference>
<feature type="domain" description="Kinesin motor" evidence="10">
    <location>
        <begin position="90"/>
        <end position="440"/>
    </location>
</feature>
<dbReference type="EMBL" id="OZ023702">
    <property type="protein sequence ID" value="CAK9858033.1"/>
    <property type="molecule type" value="Genomic_DNA"/>
</dbReference>
<protein>
    <recommendedName>
        <fullName evidence="7">Kinesin-like protein</fullName>
    </recommendedName>
</protein>